<keyword evidence="1" id="KW-0808">Transferase</keyword>
<evidence type="ECO:0000259" key="3">
    <source>
        <dbReference type="PROSITE" id="PS51186"/>
    </source>
</evidence>
<evidence type="ECO:0000256" key="1">
    <source>
        <dbReference type="ARBA" id="ARBA00022679"/>
    </source>
</evidence>
<dbReference type="PROSITE" id="PS51186">
    <property type="entry name" value="GNAT"/>
    <property type="match status" value="1"/>
</dbReference>
<dbReference type="AlphaFoldDB" id="A0A975IRM6"/>
<dbReference type="Pfam" id="PF00583">
    <property type="entry name" value="Acetyltransf_1"/>
    <property type="match status" value="1"/>
</dbReference>
<dbReference type="InterPro" id="IPR016181">
    <property type="entry name" value="Acyl_CoA_acyltransferase"/>
</dbReference>
<name>A0A975IRM6_9MICO</name>
<reference evidence="4" key="1">
    <citation type="submission" date="2021-03" db="EMBL/GenBank/DDBJ databases">
        <title>Agromyces archimandritus sp. nov., isolated from the cockroach Archimandrita tessellata.</title>
        <authorList>
            <person name="Guzman J."/>
            <person name="Ortuzar M."/>
            <person name="Poehlein A."/>
            <person name="Daniel R."/>
            <person name="Trujillo M."/>
            <person name="Vilcinskas A."/>
        </authorList>
    </citation>
    <scope>NUCLEOTIDE SEQUENCE</scope>
    <source>
        <strain evidence="4">G127AT</strain>
    </source>
</reference>
<feature type="domain" description="N-acetyltransferase" evidence="3">
    <location>
        <begin position="1"/>
        <end position="144"/>
    </location>
</feature>
<dbReference type="SUPFAM" id="SSF55729">
    <property type="entry name" value="Acyl-CoA N-acyltransferases (Nat)"/>
    <property type="match status" value="1"/>
</dbReference>
<dbReference type="KEGG" id="aarc:G127AT_09660"/>
<accession>A0A975IRM6</accession>
<proteinExistence type="predicted"/>
<dbReference type="PANTHER" id="PTHR43877:SF2">
    <property type="entry name" value="AMINOALKYLPHOSPHONATE N-ACETYLTRANSFERASE-RELATED"/>
    <property type="match status" value="1"/>
</dbReference>
<keyword evidence="5" id="KW-1185">Reference proteome</keyword>
<protein>
    <submittedName>
        <fullName evidence="4">GNAT family N-acetyltransferase</fullName>
    </submittedName>
</protein>
<dbReference type="InterPro" id="IPR000182">
    <property type="entry name" value="GNAT_dom"/>
</dbReference>
<dbReference type="EMBL" id="CP071696">
    <property type="protein sequence ID" value="QTX06261.1"/>
    <property type="molecule type" value="Genomic_DNA"/>
</dbReference>
<dbReference type="GO" id="GO:0016747">
    <property type="term" value="F:acyltransferase activity, transferring groups other than amino-acyl groups"/>
    <property type="evidence" value="ECO:0007669"/>
    <property type="project" value="InterPro"/>
</dbReference>
<sequence length="148" mass="16599">MLADTPIAFGDTLEHARRREERYWRQRAARGEDPRQAHLIAESGDRWVGTMGGYLPSEHPGPMLIGVYVSPDFRGERAGVAAALLEGIEGWAAGWGDALTLEVHEQNPRAIRFYERHGFTLTGRRRPYELPPGGLELEMIKPLRRPGG</sequence>
<dbReference type="InterPro" id="IPR050832">
    <property type="entry name" value="Bact_Acetyltransf"/>
</dbReference>
<evidence type="ECO:0000256" key="2">
    <source>
        <dbReference type="ARBA" id="ARBA00023315"/>
    </source>
</evidence>
<gene>
    <name evidence="4" type="ORF">G127AT_09660</name>
</gene>
<dbReference type="Proteomes" id="UP000671914">
    <property type="component" value="Chromosome"/>
</dbReference>
<evidence type="ECO:0000313" key="4">
    <source>
        <dbReference type="EMBL" id="QTX06261.1"/>
    </source>
</evidence>
<organism evidence="4 5">
    <name type="scientific">Agromyces archimandritae</name>
    <dbReference type="NCBI Taxonomy" id="2781962"/>
    <lineage>
        <taxon>Bacteria</taxon>
        <taxon>Bacillati</taxon>
        <taxon>Actinomycetota</taxon>
        <taxon>Actinomycetes</taxon>
        <taxon>Micrococcales</taxon>
        <taxon>Microbacteriaceae</taxon>
        <taxon>Agromyces</taxon>
    </lineage>
</organism>
<dbReference type="Gene3D" id="3.40.630.30">
    <property type="match status" value="1"/>
</dbReference>
<dbReference type="PANTHER" id="PTHR43877">
    <property type="entry name" value="AMINOALKYLPHOSPHONATE N-ACETYLTRANSFERASE-RELATED-RELATED"/>
    <property type="match status" value="1"/>
</dbReference>
<evidence type="ECO:0000313" key="5">
    <source>
        <dbReference type="Proteomes" id="UP000671914"/>
    </source>
</evidence>
<dbReference type="CDD" id="cd04301">
    <property type="entry name" value="NAT_SF"/>
    <property type="match status" value="1"/>
</dbReference>
<keyword evidence="2" id="KW-0012">Acyltransferase</keyword>